<gene>
    <name evidence="5" type="ordered locus">AM1_2869</name>
</gene>
<keyword evidence="1" id="KW-0132">Cell division</keyword>
<name>B0CAD3_ACAM1</name>
<evidence type="ECO:0000256" key="1">
    <source>
        <dbReference type="ARBA" id="ARBA00022618"/>
    </source>
</evidence>
<dbReference type="OrthoDB" id="9815206at2"/>
<dbReference type="EMBL" id="CP000828">
    <property type="protein sequence ID" value="ABW27868.1"/>
    <property type="molecule type" value="Genomic_DNA"/>
</dbReference>
<evidence type="ECO:0000313" key="6">
    <source>
        <dbReference type="Proteomes" id="UP000000268"/>
    </source>
</evidence>
<reference evidence="5 6" key="1">
    <citation type="journal article" date="2008" name="Proc. Natl. Acad. Sci. U.S.A.">
        <title>Niche adaptation and genome expansion in the chlorophyll d-producing cyanobacterium Acaryochloris marina.</title>
        <authorList>
            <person name="Swingley W.D."/>
            <person name="Chen M."/>
            <person name="Cheung P.C."/>
            <person name="Conrad A.L."/>
            <person name="Dejesa L.C."/>
            <person name="Hao J."/>
            <person name="Honchak B.M."/>
            <person name="Karbach L.E."/>
            <person name="Kurdoglu A."/>
            <person name="Lahiri S."/>
            <person name="Mastrian S.D."/>
            <person name="Miyashita H."/>
            <person name="Page L."/>
            <person name="Ramakrishna P."/>
            <person name="Satoh S."/>
            <person name="Sattley W.M."/>
            <person name="Shimada Y."/>
            <person name="Taylor H.L."/>
            <person name="Tomo T."/>
            <person name="Tsuchiya T."/>
            <person name="Wang Z.T."/>
            <person name="Raymond J."/>
            <person name="Mimuro M."/>
            <person name="Blankenship R.E."/>
            <person name="Touchman J.W."/>
        </authorList>
    </citation>
    <scope>NUCLEOTIDE SEQUENCE [LARGE SCALE GENOMIC DNA]</scope>
    <source>
        <strain evidence="6">MBIC 11017</strain>
    </source>
</reference>
<dbReference type="InterPro" id="IPR023052">
    <property type="entry name" value="Cell_div_SepF"/>
</dbReference>
<dbReference type="eggNOG" id="COG1799">
    <property type="taxonomic scope" value="Bacteria"/>
</dbReference>
<dbReference type="STRING" id="329726.AM1_2869"/>
<accession>B0CAD3</accession>
<evidence type="ECO:0008006" key="7">
    <source>
        <dbReference type="Google" id="ProtNLM"/>
    </source>
</evidence>
<proteinExistence type="predicted"/>
<dbReference type="AlphaFoldDB" id="B0CAD3"/>
<comment type="function">
    <text evidence="4">Cell division protein that is part of the divisome complex and is recruited early to the Z-ring. Probably stimulates Z-ring formation, perhaps through the cross-linking of FtsZ protofilaments. Its function overlaps with FtsA.</text>
</comment>
<protein>
    <recommendedName>
        <fullName evidence="7">Cell division protein SepF</fullName>
    </recommendedName>
</protein>
<evidence type="ECO:0000256" key="4">
    <source>
        <dbReference type="ARBA" id="ARBA00044936"/>
    </source>
</evidence>
<dbReference type="Proteomes" id="UP000000268">
    <property type="component" value="Chromosome"/>
</dbReference>
<evidence type="ECO:0000313" key="5">
    <source>
        <dbReference type="EMBL" id="ABW27868.1"/>
    </source>
</evidence>
<organism evidence="5 6">
    <name type="scientific">Acaryochloris marina (strain MBIC 11017)</name>
    <dbReference type="NCBI Taxonomy" id="329726"/>
    <lineage>
        <taxon>Bacteria</taxon>
        <taxon>Bacillati</taxon>
        <taxon>Cyanobacteriota</taxon>
        <taxon>Cyanophyceae</taxon>
        <taxon>Acaryochloridales</taxon>
        <taxon>Acaryochloridaceae</taxon>
        <taxon>Acaryochloris</taxon>
    </lineage>
</organism>
<keyword evidence="6" id="KW-1185">Reference proteome</keyword>
<keyword evidence="2" id="KW-0717">Septation</keyword>
<dbReference type="InterPro" id="IPR007561">
    <property type="entry name" value="Cell_div_SepF/SepF-rel"/>
</dbReference>
<dbReference type="Pfam" id="PF04472">
    <property type="entry name" value="SepF"/>
    <property type="match status" value="1"/>
</dbReference>
<sequence>MANLLPLPGISNYTIAVLTPQTFDETAQAVDALKAGTVILLNFASLGTELAQRFADFAAGSTCAISGHQQQLGHQLYLFTPPTVDIITQLKTC</sequence>
<dbReference type="Gene3D" id="3.30.110.150">
    <property type="entry name" value="SepF-like protein"/>
    <property type="match status" value="1"/>
</dbReference>
<evidence type="ECO:0000256" key="3">
    <source>
        <dbReference type="ARBA" id="ARBA00023306"/>
    </source>
</evidence>
<dbReference type="InterPro" id="IPR038594">
    <property type="entry name" value="SepF-like_sf"/>
</dbReference>
<dbReference type="RefSeq" id="WP_012163307.1">
    <property type="nucleotide sequence ID" value="NC_009925.1"/>
</dbReference>
<keyword evidence="3" id="KW-0131">Cell cycle</keyword>
<dbReference type="HOGENOM" id="CLU_078499_5_2_3"/>
<evidence type="ECO:0000256" key="2">
    <source>
        <dbReference type="ARBA" id="ARBA00023210"/>
    </source>
</evidence>
<dbReference type="KEGG" id="amr:AM1_2869"/>
<dbReference type="PANTHER" id="PTHR35798">
    <property type="entry name" value="CELL DIVISION PROTEIN SEPF"/>
    <property type="match status" value="1"/>
</dbReference>
<dbReference type="PANTHER" id="PTHR35798:SF1">
    <property type="entry name" value="CELL DIVISION PROTEIN SEPF"/>
    <property type="match status" value="1"/>
</dbReference>
<dbReference type="GO" id="GO:0000917">
    <property type="term" value="P:division septum assembly"/>
    <property type="evidence" value="ECO:0007669"/>
    <property type="project" value="UniProtKB-KW"/>
</dbReference>